<reference evidence="2 3" key="1">
    <citation type="submission" date="2017-10" db="EMBL/GenBank/DDBJ databases">
        <title>Bacillus sp. nov., a halophilic bacterium isolated from a Keqin Lake.</title>
        <authorList>
            <person name="Wang H."/>
        </authorList>
    </citation>
    <scope>NUCLEOTIDE SEQUENCE [LARGE SCALE GENOMIC DNA]</scope>
    <source>
        <strain evidence="2 3">KQ-12</strain>
    </source>
</reference>
<dbReference type="Proteomes" id="UP000248214">
    <property type="component" value="Unassembled WGS sequence"/>
</dbReference>
<evidence type="ECO:0000256" key="1">
    <source>
        <dbReference type="SAM" id="SignalP"/>
    </source>
</evidence>
<sequence length="195" mass="20329">MNFRKLSFALSLVLITSLLIAPFAGAQTTGSKFLNNIKVTGDLEDGGTFDGMMSITELNYDEDEGLVMSGDLRGKATDAAGDRNNIRESFTDVSANLTEENGSNGAFGTAEEGDTESAGTNILFLDLGPIFLDLLGLELDLSQIVLDLSAVPGPGNLLGNLLSAVAGLLDGDGFLSGIVQSVLDPILDQINDLLG</sequence>
<dbReference type="OrthoDB" id="2969846at2"/>
<name>A0A323TFF0_9BACI</name>
<accession>A0A323TFF0</accession>
<feature type="signal peptide" evidence="1">
    <location>
        <begin position="1"/>
        <end position="26"/>
    </location>
</feature>
<gene>
    <name evidence="2" type="ORF">CR194_16285</name>
</gene>
<proteinExistence type="predicted"/>
<keyword evidence="1" id="KW-0732">Signal</keyword>
<dbReference type="AlphaFoldDB" id="A0A323TFF0"/>
<feature type="chain" id="PRO_5016437114" evidence="1">
    <location>
        <begin position="27"/>
        <end position="195"/>
    </location>
</feature>
<dbReference type="EMBL" id="PDOD01000004">
    <property type="protein sequence ID" value="PYZ92387.1"/>
    <property type="molecule type" value="Genomic_DNA"/>
</dbReference>
<evidence type="ECO:0000313" key="3">
    <source>
        <dbReference type="Proteomes" id="UP000248214"/>
    </source>
</evidence>
<dbReference type="RefSeq" id="WP_110610990.1">
    <property type="nucleotide sequence ID" value="NZ_PDOD01000004.1"/>
</dbReference>
<protein>
    <submittedName>
        <fullName evidence="2">Uncharacterized protein</fullName>
    </submittedName>
</protein>
<evidence type="ECO:0000313" key="2">
    <source>
        <dbReference type="EMBL" id="PYZ92387.1"/>
    </source>
</evidence>
<comment type="caution">
    <text evidence="2">The sequence shown here is derived from an EMBL/GenBank/DDBJ whole genome shotgun (WGS) entry which is preliminary data.</text>
</comment>
<organism evidence="2 3">
    <name type="scientific">Salipaludibacillus keqinensis</name>
    <dbReference type="NCBI Taxonomy" id="2045207"/>
    <lineage>
        <taxon>Bacteria</taxon>
        <taxon>Bacillati</taxon>
        <taxon>Bacillota</taxon>
        <taxon>Bacilli</taxon>
        <taxon>Bacillales</taxon>
        <taxon>Bacillaceae</taxon>
    </lineage>
</organism>
<keyword evidence="3" id="KW-1185">Reference proteome</keyword>